<dbReference type="AlphaFoldDB" id="A0A1G2F947"/>
<proteinExistence type="predicted"/>
<evidence type="ECO:0000313" key="1">
    <source>
        <dbReference type="EMBL" id="OGZ34605.1"/>
    </source>
</evidence>
<sequence>MVAKIDCVDHLIAGNVRQVMGTVFTTNGFHISMKDNFASLGSYPQRIEVLQCLKKKYHIRFPAKILAIFLSDSVLVEEIIQFVERNS</sequence>
<evidence type="ECO:0000313" key="2">
    <source>
        <dbReference type="Proteomes" id="UP000177725"/>
    </source>
</evidence>
<gene>
    <name evidence="1" type="ORF">A2174_00800</name>
</gene>
<accession>A0A1G2F947</accession>
<name>A0A1G2F947_9BACT</name>
<organism evidence="1 2">
    <name type="scientific">Candidatus Portnoybacteria bacterium RBG_13_41_18</name>
    <dbReference type="NCBI Taxonomy" id="1801991"/>
    <lineage>
        <taxon>Bacteria</taxon>
        <taxon>Candidatus Portnoyibacteriota</taxon>
    </lineage>
</organism>
<dbReference type="Proteomes" id="UP000177725">
    <property type="component" value="Unassembled WGS sequence"/>
</dbReference>
<protein>
    <submittedName>
        <fullName evidence="1">Uncharacterized protein</fullName>
    </submittedName>
</protein>
<reference evidence="1 2" key="1">
    <citation type="journal article" date="2016" name="Nat. Commun.">
        <title>Thousands of microbial genomes shed light on interconnected biogeochemical processes in an aquifer system.</title>
        <authorList>
            <person name="Anantharaman K."/>
            <person name="Brown C.T."/>
            <person name="Hug L.A."/>
            <person name="Sharon I."/>
            <person name="Castelle C.J."/>
            <person name="Probst A.J."/>
            <person name="Thomas B.C."/>
            <person name="Singh A."/>
            <person name="Wilkins M.J."/>
            <person name="Karaoz U."/>
            <person name="Brodie E.L."/>
            <person name="Williams K.H."/>
            <person name="Hubbard S.S."/>
            <person name="Banfield J.F."/>
        </authorList>
    </citation>
    <scope>NUCLEOTIDE SEQUENCE [LARGE SCALE GENOMIC DNA]</scope>
</reference>
<dbReference type="EMBL" id="MHMV01000018">
    <property type="protein sequence ID" value="OGZ34605.1"/>
    <property type="molecule type" value="Genomic_DNA"/>
</dbReference>
<comment type="caution">
    <text evidence="1">The sequence shown here is derived from an EMBL/GenBank/DDBJ whole genome shotgun (WGS) entry which is preliminary data.</text>
</comment>